<reference evidence="3" key="1">
    <citation type="submission" date="2016-10" db="EMBL/GenBank/DDBJ databases">
        <authorList>
            <person name="Varghese N."/>
            <person name="Submissions S."/>
        </authorList>
    </citation>
    <scope>NUCLEOTIDE SEQUENCE [LARGE SCALE GENOMIC DNA]</scope>
    <source>
        <strain evidence="3">DSM 17453</strain>
    </source>
</reference>
<keyword evidence="1" id="KW-1133">Transmembrane helix</keyword>
<accession>A0A1H7W8J8</accession>
<evidence type="ECO:0000256" key="1">
    <source>
        <dbReference type="SAM" id="Phobius"/>
    </source>
</evidence>
<organism evidence="2 3">
    <name type="scientific">Chryseobacterium taichungense</name>
    <dbReference type="NCBI Taxonomy" id="295069"/>
    <lineage>
        <taxon>Bacteria</taxon>
        <taxon>Pseudomonadati</taxon>
        <taxon>Bacteroidota</taxon>
        <taxon>Flavobacteriia</taxon>
        <taxon>Flavobacteriales</taxon>
        <taxon>Weeksellaceae</taxon>
        <taxon>Chryseobacterium group</taxon>
        <taxon>Chryseobacterium</taxon>
    </lineage>
</organism>
<feature type="transmembrane region" description="Helical" evidence="1">
    <location>
        <begin position="12"/>
        <end position="31"/>
    </location>
</feature>
<keyword evidence="3" id="KW-1185">Reference proteome</keyword>
<dbReference type="Proteomes" id="UP000199450">
    <property type="component" value="Unassembled WGS sequence"/>
</dbReference>
<dbReference type="AlphaFoldDB" id="A0A1H7W8J8"/>
<feature type="transmembrane region" description="Helical" evidence="1">
    <location>
        <begin position="73"/>
        <end position="95"/>
    </location>
</feature>
<feature type="transmembrane region" description="Helical" evidence="1">
    <location>
        <begin position="278"/>
        <end position="298"/>
    </location>
</feature>
<protein>
    <recommendedName>
        <fullName evidence="4">EpsG family protein</fullName>
    </recommendedName>
</protein>
<feature type="transmembrane region" description="Helical" evidence="1">
    <location>
        <begin position="155"/>
        <end position="176"/>
    </location>
</feature>
<keyword evidence="1" id="KW-0812">Transmembrane</keyword>
<feature type="transmembrane region" description="Helical" evidence="1">
    <location>
        <begin position="305"/>
        <end position="321"/>
    </location>
</feature>
<feature type="transmembrane region" description="Helical" evidence="1">
    <location>
        <begin position="341"/>
        <end position="358"/>
    </location>
</feature>
<keyword evidence="1" id="KW-0472">Membrane</keyword>
<evidence type="ECO:0000313" key="2">
    <source>
        <dbReference type="EMBL" id="SEM17912.1"/>
    </source>
</evidence>
<evidence type="ECO:0008006" key="4">
    <source>
        <dbReference type="Google" id="ProtNLM"/>
    </source>
</evidence>
<feature type="transmembrane region" description="Helical" evidence="1">
    <location>
        <begin position="188"/>
        <end position="208"/>
    </location>
</feature>
<feature type="transmembrane region" description="Helical" evidence="1">
    <location>
        <begin position="249"/>
        <end position="272"/>
    </location>
</feature>
<evidence type="ECO:0000313" key="3">
    <source>
        <dbReference type="Proteomes" id="UP000199450"/>
    </source>
</evidence>
<proteinExistence type="predicted"/>
<feature type="transmembrane region" description="Helical" evidence="1">
    <location>
        <begin position="107"/>
        <end position="126"/>
    </location>
</feature>
<gene>
    <name evidence="2" type="ORF">SAMN05421856_101571</name>
</gene>
<sequence length="381" mass="45232">MILSAKKNNSFLLYCFFLVVLFIYVIVKLYGKATLPVHEWTMSDWLVNYEDGGFKRRGITGTVFFVVQDLFGISLPIQVFIVQVIFYALVFYLYCKLLLAKKIDWNILVLLCSPLCFMYFPINLSYSGKREIILFTLAAYFSLGKMTVLKEKIFLVLFCAGLLIHEMFYFFLPFFIAIHTLKTGEKKYSFWMLFFALSSVIMMILFFFGKDVNCGKSLEFIKERGVIFGRNNIFQFKFSEGIELIKKELISYSLFILELLAGILMSLYYVYLFYRSKFFDLLKFVIVSFIWVTPLYVLGIDWYRWDHIYSMLLFIIVVMLLPDNDNNERVTFNQNPSIKNLFVFNIIFFIFFFIHIQYDARGLSLQKVQDYYLSKFFNHLQ</sequence>
<name>A0A1H7W8J8_9FLAO</name>
<dbReference type="EMBL" id="FOBV01000001">
    <property type="protein sequence ID" value="SEM17912.1"/>
    <property type="molecule type" value="Genomic_DNA"/>
</dbReference>
<dbReference type="STRING" id="295069.SAMN05421856_101571"/>